<dbReference type="Proteomes" id="UP000676565">
    <property type="component" value="Unassembled WGS sequence"/>
</dbReference>
<dbReference type="RefSeq" id="WP_210663633.1">
    <property type="nucleotide sequence ID" value="NZ_JAGKQQ010000002.1"/>
</dbReference>
<dbReference type="InterPro" id="IPR055259">
    <property type="entry name" value="YkvP/CgeB_Glyco_trans-like"/>
</dbReference>
<evidence type="ECO:0000259" key="1">
    <source>
        <dbReference type="Pfam" id="PF13524"/>
    </source>
</evidence>
<keyword evidence="3" id="KW-1185">Reference proteome</keyword>
<accession>A0ABS5C5C0</accession>
<reference evidence="2 3" key="1">
    <citation type="submission" date="2021-04" db="EMBL/GenBank/DDBJ databases">
        <authorList>
            <person name="Ivanova A."/>
        </authorList>
    </citation>
    <scope>NUCLEOTIDE SEQUENCE [LARGE SCALE GENOMIC DNA]</scope>
    <source>
        <strain evidence="2 3">G18</strain>
    </source>
</reference>
<organism evidence="2 3">
    <name type="scientific">Gemmata palustris</name>
    <dbReference type="NCBI Taxonomy" id="2822762"/>
    <lineage>
        <taxon>Bacteria</taxon>
        <taxon>Pseudomonadati</taxon>
        <taxon>Planctomycetota</taxon>
        <taxon>Planctomycetia</taxon>
        <taxon>Gemmatales</taxon>
        <taxon>Gemmataceae</taxon>
        <taxon>Gemmata</taxon>
    </lineage>
</organism>
<gene>
    <name evidence="2" type="ORF">J8F10_37925</name>
</gene>
<feature type="domain" description="Spore protein YkvP/CgeB glycosyl transferase-like" evidence="1">
    <location>
        <begin position="392"/>
        <end position="522"/>
    </location>
</feature>
<sequence length="540" mass="59536">MAAKFLIVNNGMTEARGHFVETGVAIARAARRRGFDVLMGVHARCIGRGLPADLPTVPLFRVDHWGHIVDEVQPSAIPLRGELGPLCDTPIEAVLDGHATLRELLDARLAPPPQPKRKLKAKLAHFAKRTLPPVVSGLFRALVPPVAFDHVRATARKRRGLPPVPTFGNDTGHFDPLPTDAEGLLRRALGRIPPEHNEFVHYQMFAADLERFLTLCGAGPNDHVYFPTAYGRDALAVLALVQRVGAERLPTFHLEYRHTMLSPAELERETCPVEAFHTRTHRAYFDACRAYPETDNVRFYTDTAELAADYAELAGFPFGVLPYAFRADLIPHSPPRNTTGPLRVLFLGDLRKEKGFTKLPPLVRAMGTGEKSRVQFVVPGAIHPEEREPAMLSALAELESYPESVVERPYRDGFVPADDYYRLLSSADVVLCFYDPKAYRSRSSGIFAEAVAAGKPTIVSADTWMASEQRAGSGEVVRDERELLSALRDVVADYPSYRAAAAEARTRWLSHHSPENLLAQLIGTKPTSVATSKVGARATV</sequence>
<comment type="caution">
    <text evidence="2">The sequence shown here is derived from an EMBL/GenBank/DDBJ whole genome shotgun (WGS) entry which is preliminary data.</text>
</comment>
<dbReference type="EMBL" id="JAGKQQ010000002">
    <property type="protein sequence ID" value="MBP3961035.1"/>
    <property type="molecule type" value="Genomic_DNA"/>
</dbReference>
<evidence type="ECO:0000313" key="2">
    <source>
        <dbReference type="EMBL" id="MBP3961035.1"/>
    </source>
</evidence>
<dbReference type="Gene3D" id="3.40.50.2000">
    <property type="entry name" value="Glycogen Phosphorylase B"/>
    <property type="match status" value="1"/>
</dbReference>
<proteinExistence type="predicted"/>
<name>A0ABS5C5C0_9BACT</name>
<evidence type="ECO:0000313" key="3">
    <source>
        <dbReference type="Proteomes" id="UP000676565"/>
    </source>
</evidence>
<dbReference type="Pfam" id="PF13524">
    <property type="entry name" value="Glyco_trans_1_2"/>
    <property type="match status" value="1"/>
</dbReference>
<protein>
    <submittedName>
        <fullName evidence="2">Glycosyltransferase</fullName>
    </submittedName>
</protein>
<dbReference type="SUPFAM" id="SSF53756">
    <property type="entry name" value="UDP-Glycosyltransferase/glycogen phosphorylase"/>
    <property type="match status" value="1"/>
</dbReference>